<accession>F6YNA8</accession>
<evidence type="ECO:0000313" key="3">
    <source>
        <dbReference type="Proteomes" id="UP000008144"/>
    </source>
</evidence>
<organism evidence="2 3">
    <name type="scientific">Ciona intestinalis</name>
    <name type="common">Transparent sea squirt</name>
    <name type="synonym">Ascidia intestinalis</name>
    <dbReference type="NCBI Taxonomy" id="7719"/>
    <lineage>
        <taxon>Eukaryota</taxon>
        <taxon>Metazoa</taxon>
        <taxon>Chordata</taxon>
        <taxon>Tunicata</taxon>
        <taxon>Ascidiacea</taxon>
        <taxon>Phlebobranchia</taxon>
        <taxon>Cionidae</taxon>
        <taxon>Ciona</taxon>
    </lineage>
</organism>
<name>F6YNA8_CIOIN</name>
<reference evidence="3" key="1">
    <citation type="journal article" date="2002" name="Science">
        <title>The draft genome of Ciona intestinalis: insights into chordate and vertebrate origins.</title>
        <authorList>
            <person name="Dehal P."/>
            <person name="Satou Y."/>
            <person name="Campbell R.K."/>
            <person name="Chapman J."/>
            <person name="Degnan B."/>
            <person name="De Tomaso A."/>
            <person name="Davidson B."/>
            <person name="Di Gregorio A."/>
            <person name="Gelpke M."/>
            <person name="Goodstein D.M."/>
            <person name="Harafuji N."/>
            <person name="Hastings K.E."/>
            <person name="Ho I."/>
            <person name="Hotta K."/>
            <person name="Huang W."/>
            <person name="Kawashima T."/>
            <person name="Lemaire P."/>
            <person name="Martinez D."/>
            <person name="Meinertzhagen I.A."/>
            <person name="Necula S."/>
            <person name="Nonaka M."/>
            <person name="Putnam N."/>
            <person name="Rash S."/>
            <person name="Saiga H."/>
            <person name="Satake M."/>
            <person name="Terry A."/>
            <person name="Yamada L."/>
            <person name="Wang H.G."/>
            <person name="Awazu S."/>
            <person name="Azumi K."/>
            <person name="Boore J."/>
            <person name="Branno M."/>
            <person name="Chin-Bow S."/>
            <person name="DeSantis R."/>
            <person name="Doyle S."/>
            <person name="Francino P."/>
            <person name="Keys D.N."/>
            <person name="Haga S."/>
            <person name="Hayashi H."/>
            <person name="Hino K."/>
            <person name="Imai K.S."/>
            <person name="Inaba K."/>
            <person name="Kano S."/>
            <person name="Kobayashi K."/>
            <person name="Kobayashi M."/>
            <person name="Lee B.I."/>
            <person name="Makabe K.W."/>
            <person name="Manohar C."/>
            <person name="Matassi G."/>
            <person name="Medina M."/>
            <person name="Mochizuki Y."/>
            <person name="Mount S."/>
            <person name="Morishita T."/>
            <person name="Miura S."/>
            <person name="Nakayama A."/>
            <person name="Nishizaka S."/>
            <person name="Nomoto H."/>
            <person name="Ohta F."/>
            <person name="Oishi K."/>
            <person name="Rigoutsos I."/>
            <person name="Sano M."/>
            <person name="Sasaki A."/>
            <person name="Sasakura Y."/>
            <person name="Shoguchi E."/>
            <person name="Shin-i T."/>
            <person name="Spagnuolo A."/>
            <person name="Stainier D."/>
            <person name="Suzuki M.M."/>
            <person name="Tassy O."/>
            <person name="Takatori N."/>
            <person name="Tokuoka M."/>
            <person name="Yagi K."/>
            <person name="Yoshizaki F."/>
            <person name="Wada S."/>
            <person name="Zhang C."/>
            <person name="Hyatt P.D."/>
            <person name="Larimer F."/>
            <person name="Detter C."/>
            <person name="Doggett N."/>
            <person name="Glavina T."/>
            <person name="Hawkins T."/>
            <person name="Richardson P."/>
            <person name="Lucas S."/>
            <person name="Kohara Y."/>
            <person name="Levine M."/>
            <person name="Satoh N."/>
            <person name="Rokhsar D.S."/>
        </authorList>
    </citation>
    <scope>NUCLEOTIDE SEQUENCE [LARGE SCALE GENOMIC DNA]</scope>
</reference>
<reference evidence="2" key="2">
    <citation type="submission" date="2025-08" db="UniProtKB">
        <authorList>
            <consortium name="Ensembl"/>
        </authorList>
    </citation>
    <scope>IDENTIFICATION</scope>
</reference>
<dbReference type="InterPro" id="IPR027417">
    <property type="entry name" value="P-loop_NTPase"/>
</dbReference>
<dbReference type="HOGENOM" id="CLU_1585884_0_0_1"/>
<keyword evidence="3" id="KW-1185">Reference proteome</keyword>
<evidence type="ECO:0000313" key="2">
    <source>
        <dbReference type="Ensembl" id="ENSCINP00000028532.2"/>
    </source>
</evidence>
<dbReference type="Ensembl" id="ENSCINT00000028778.2">
    <property type="protein sequence ID" value="ENSCINP00000028532.2"/>
    <property type="gene ID" value="ENSCING00000016479.2"/>
</dbReference>
<dbReference type="SUPFAM" id="SSF57667">
    <property type="entry name" value="beta-beta-alpha zinc fingers"/>
    <property type="match status" value="1"/>
</dbReference>
<dbReference type="Proteomes" id="UP000008144">
    <property type="component" value="Unassembled WGS sequence"/>
</dbReference>
<dbReference type="InParanoid" id="F6YNA8"/>
<dbReference type="STRING" id="7719.ENSCINP00000028532"/>
<reference evidence="2" key="3">
    <citation type="submission" date="2025-09" db="UniProtKB">
        <authorList>
            <consortium name="Ensembl"/>
        </authorList>
    </citation>
    <scope>IDENTIFICATION</scope>
</reference>
<dbReference type="InterPro" id="IPR036236">
    <property type="entry name" value="Znf_C2H2_sf"/>
</dbReference>
<feature type="compositionally biased region" description="Polar residues" evidence="1">
    <location>
        <begin position="144"/>
        <end position="154"/>
    </location>
</feature>
<dbReference type="AlphaFoldDB" id="F6YNA8"/>
<dbReference type="Gene3D" id="3.40.50.300">
    <property type="entry name" value="P-loop containing nucleotide triphosphate hydrolases"/>
    <property type="match status" value="1"/>
</dbReference>
<evidence type="ECO:0000256" key="1">
    <source>
        <dbReference type="SAM" id="MobiDB-lite"/>
    </source>
</evidence>
<sequence length="168" mass="19358">MKDKMLKEATEQMKLATWKYAKYQIKFISRRIVNRSNTIPVYPLDATKPELWEEKVLNPALKVLTTCNVHDFGNIIPEQTLTVAQLLNSNKLDTEGKILQTCNHCDGIMVAKHNLESHLQSKRHKHNYGKWKKSLSETSNILEERQQQLSSVDSTETEENFLTKASTT</sequence>
<protein>
    <submittedName>
        <fullName evidence="2">Uncharacterized protein</fullName>
    </submittedName>
</protein>
<proteinExistence type="predicted"/>
<feature type="region of interest" description="Disordered" evidence="1">
    <location>
        <begin position="144"/>
        <end position="168"/>
    </location>
</feature>